<comment type="subunit">
    <text evidence="2">Homotrimer.</text>
</comment>
<evidence type="ECO:0000256" key="4">
    <source>
        <dbReference type="ARBA" id="ARBA00022452"/>
    </source>
</evidence>
<dbReference type="CDD" id="cd00342">
    <property type="entry name" value="gram_neg_porins"/>
    <property type="match status" value="1"/>
</dbReference>
<evidence type="ECO:0000256" key="11">
    <source>
        <dbReference type="SAM" id="SignalP"/>
    </source>
</evidence>
<dbReference type="RefSeq" id="WP_099641081.1">
    <property type="nucleotide sequence ID" value="NZ_NKHF01000024.1"/>
</dbReference>
<evidence type="ECO:0000256" key="7">
    <source>
        <dbReference type="ARBA" id="ARBA00023065"/>
    </source>
</evidence>
<dbReference type="PANTHER" id="PTHR34501">
    <property type="entry name" value="PROTEIN YDDL-RELATED"/>
    <property type="match status" value="1"/>
</dbReference>
<feature type="signal peptide" evidence="11">
    <location>
        <begin position="1"/>
        <end position="23"/>
    </location>
</feature>
<dbReference type="InterPro" id="IPR002299">
    <property type="entry name" value="Porin_Neis"/>
</dbReference>
<organism evidence="13 14">
    <name type="scientific">Pseudoalteromonas piscicida</name>
    <dbReference type="NCBI Taxonomy" id="43662"/>
    <lineage>
        <taxon>Bacteria</taxon>
        <taxon>Pseudomonadati</taxon>
        <taxon>Pseudomonadota</taxon>
        <taxon>Gammaproteobacteria</taxon>
        <taxon>Alteromonadales</taxon>
        <taxon>Pseudoalteromonadaceae</taxon>
        <taxon>Pseudoalteromonas</taxon>
    </lineage>
</organism>
<dbReference type="EMBL" id="NKHF01000024">
    <property type="protein sequence ID" value="PCK32828.1"/>
    <property type="molecule type" value="Genomic_DNA"/>
</dbReference>
<evidence type="ECO:0000256" key="2">
    <source>
        <dbReference type="ARBA" id="ARBA00011233"/>
    </source>
</evidence>
<dbReference type="InterPro" id="IPR050298">
    <property type="entry name" value="Gram-neg_bact_OMP"/>
</dbReference>
<dbReference type="PRINTS" id="PR00184">
    <property type="entry name" value="NEISSPPORIN"/>
</dbReference>
<reference evidence="14" key="1">
    <citation type="journal article" date="2019" name="Genome Announc.">
        <title>Draft Genome Sequence of Pseudoalteromonas piscicida Strain 36Y ROTHPW, an Hypersaline Seawater Isolate from the South Coast of Sonora, Mexico.</title>
        <authorList>
            <person name="Sanchez-Diaz R."/>
            <person name="Molina-Garza Z.J."/>
            <person name="Cruz-Suarez L.E."/>
            <person name="Selvin J."/>
            <person name="Kiran G.S."/>
            <person name="Ibarra-Gamez J.C."/>
            <person name="Gomez-Gil B."/>
            <person name="Galaviz-Silva L."/>
        </authorList>
    </citation>
    <scope>NUCLEOTIDE SEQUENCE [LARGE SCALE GENOMIC DNA]</scope>
    <source>
        <strain evidence="14">36Y_RITHPW</strain>
    </source>
</reference>
<comment type="caution">
    <text evidence="13">The sequence shown here is derived from an EMBL/GenBank/DDBJ whole genome shotgun (WGS) entry which is preliminary data.</text>
</comment>
<proteinExistence type="predicted"/>
<sequence length="316" mass="34769">MTASKSLVATAVTFALTSATAMAADYSVYGKAEVQIANTDKGVMRYTKEGTQIDAPFSRIGVKGSHGLASNLKLVYKYEVQVKGFEHDDTTEPFSARNTYLGLAGKFGTVLVGRNDTRFKFSEGKIDQFNETQSDIAQVLAGQDRVGDSITYSSPNWHDFSFSLTYTPKDDASNDKAGFAATAIYGDRALKNKSYYVAVSHTDSIGNLVATRIAAAYKWQKLQLGAIIQDSENLTKDKSGNGYVLSVSYQLDDNWRPKVQFAKDSSGLRHSEDATQWTLGTDYVFDKQTNLYVLATRLNLDTQDDTSIAVGLKYKF</sequence>
<dbReference type="InterPro" id="IPR033900">
    <property type="entry name" value="Gram_neg_porin_domain"/>
</dbReference>
<evidence type="ECO:0000256" key="10">
    <source>
        <dbReference type="ARBA" id="ARBA00023237"/>
    </source>
</evidence>
<gene>
    <name evidence="13" type="ORF">CEX98_05340</name>
</gene>
<dbReference type="GO" id="GO:0046930">
    <property type="term" value="C:pore complex"/>
    <property type="evidence" value="ECO:0007669"/>
    <property type="project" value="UniProtKB-KW"/>
</dbReference>
<dbReference type="SUPFAM" id="SSF56935">
    <property type="entry name" value="Porins"/>
    <property type="match status" value="1"/>
</dbReference>
<evidence type="ECO:0000259" key="12">
    <source>
        <dbReference type="Pfam" id="PF13609"/>
    </source>
</evidence>
<keyword evidence="9" id="KW-0472">Membrane</keyword>
<dbReference type="AlphaFoldDB" id="A0A2A5JTT7"/>
<feature type="chain" id="PRO_5013263851" evidence="11">
    <location>
        <begin position="24"/>
        <end position="316"/>
    </location>
</feature>
<accession>A0A2A5JTT7</accession>
<dbReference type="InterPro" id="IPR023614">
    <property type="entry name" value="Porin_dom_sf"/>
</dbReference>
<evidence type="ECO:0000256" key="3">
    <source>
        <dbReference type="ARBA" id="ARBA00022448"/>
    </source>
</evidence>
<evidence type="ECO:0000256" key="6">
    <source>
        <dbReference type="ARBA" id="ARBA00022729"/>
    </source>
</evidence>
<dbReference type="Pfam" id="PF13609">
    <property type="entry name" value="Porin_4"/>
    <property type="match status" value="1"/>
</dbReference>
<evidence type="ECO:0000313" key="13">
    <source>
        <dbReference type="EMBL" id="PCK32828.1"/>
    </source>
</evidence>
<name>A0A2A5JTT7_PSEO7</name>
<evidence type="ECO:0000256" key="1">
    <source>
        <dbReference type="ARBA" id="ARBA00004571"/>
    </source>
</evidence>
<keyword evidence="7" id="KW-0406">Ion transport</keyword>
<evidence type="ECO:0000256" key="5">
    <source>
        <dbReference type="ARBA" id="ARBA00022692"/>
    </source>
</evidence>
<dbReference type="GO" id="GO:0015288">
    <property type="term" value="F:porin activity"/>
    <property type="evidence" value="ECO:0007669"/>
    <property type="project" value="UniProtKB-KW"/>
</dbReference>
<protein>
    <submittedName>
        <fullName evidence="13">Porin</fullName>
    </submittedName>
</protein>
<dbReference type="PANTHER" id="PTHR34501:SF9">
    <property type="entry name" value="MAJOR OUTER MEMBRANE PROTEIN P.IA"/>
    <property type="match status" value="1"/>
</dbReference>
<evidence type="ECO:0000256" key="9">
    <source>
        <dbReference type="ARBA" id="ARBA00023136"/>
    </source>
</evidence>
<dbReference type="OrthoDB" id="8173690at2"/>
<dbReference type="PRINTS" id="PR00182">
    <property type="entry name" value="ECOLNEIPORIN"/>
</dbReference>
<keyword evidence="4" id="KW-1134">Transmembrane beta strand</keyword>
<dbReference type="GO" id="GO:0034220">
    <property type="term" value="P:monoatomic ion transmembrane transport"/>
    <property type="evidence" value="ECO:0007669"/>
    <property type="project" value="InterPro"/>
</dbReference>
<keyword evidence="3" id="KW-0813">Transport</keyword>
<comment type="subcellular location">
    <subcellularLocation>
        <location evidence="1">Cell outer membrane</location>
        <topology evidence="1">Multi-pass membrane protein</topology>
    </subcellularLocation>
</comment>
<feature type="domain" description="Porin" evidence="12">
    <location>
        <begin position="11"/>
        <end position="301"/>
    </location>
</feature>
<dbReference type="Gene3D" id="2.40.160.10">
    <property type="entry name" value="Porin"/>
    <property type="match status" value="1"/>
</dbReference>
<evidence type="ECO:0000256" key="8">
    <source>
        <dbReference type="ARBA" id="ARBA00023114"/>
    </source>
</evidence>
<dbReference type="GO" id="GO:0009279">
    <property type="term" value="C:cell outer membrane"/>
    <property type="evidence" value="ECO:0007669"/>
    <property type="project" value="UniProtKB-SubCell"/>
</dbReference>
<keyword evidence="5" id="KW-0812">Transmembrane</keyword>
<dbReference type="Proteomes" id="UP000228621">
    <property type="component" value="Unassembled WGS sequence"/>
</dbReference>
<keyword evidence="8" id="KW-0626">Porin</keyword>
<keyword evidence="10" id="KW-0998">Cell outer membrane</keyword>
<evidence type="ECO:0000313" key="14">
    <source>
        <dbReference type="Proteomes" id="UP000228621"/>
    </source>
</evidence>
<keyword evidence="6 11" id="KW-0732">Signal</keyword>
<keyword evidence="14" id="KW-1185">Reference proteome</keyword>
<dbReference type="InterPro" id="IPR001702">
    <property type="entry name" value="Porin_Gram-ve"/>
</dbReference>